<gene>
    <name evidence="2" type="ORF">OHA22_31355</name>
</gene>
<evidence type="ECO:0000313" key="2">
    <source>
        <dbReference type="EMBL" id="WTT19706.1"/>
    </source>
</evidence>
<reference evidence="2" key="1">
    <citation type="submission" date="2022-10" db="EMBL/GenBank/DDBJ databases">
        <title>The complete genomes of actinobacterial strains from the NBC collection.</title>
        <authorList>
            <person name="Joergensen T.S."/>
            <person name="Alvarez Arevalo M."/>
            <person name="Sterndorff E.B."/>
            <person name="Faurdal D."/>
            <person name="Vuksanovic O."/>
            <person name="Mourched A.-S."/>
            <person name="Charusanti P."/>
            <person name="Shaw S."/>
            <person name="Blin K."/>
            <person name="Weber T."/>
        </authorList>
    </citation>
    <scope>NUCLEOTIDE SEQUENCE</scope>
    <source>
        <strain evidence="2">NBC_00093</strain>
    </source>
</reference>
<feature type="region of interest" description="Disordered" evidence="1">
    <location>
        <begin position="24"/>
        <end position="44"/>
    </location>
</feature>
<organism evidence="2">
    <name type="scientific">Streptomyces sp. NBC_00093</name>
    <dbReference type="NCBI Taxonomy" id="2975649"/>
    <lineage>
        <taxon>Bacteria</taxon>
        <taxon>Bacillati</taxon>
        <taxon>Actinomycetota</taxon>
        <taxon>Actinomycetes</taxon>
        <taxon>Kitasatosporales</taxon>
        <taxon>Streptomycetaceae</taxon>
        <taxon>Streptomyces</taxon>
    </lineage>
</organism>
<dbReference type="EMBL" id="CP108222">
    <property type="protein sequence ID" value="WTT19706.1"/>
    <property type="molecule type" value="Genomic_DNA"/>
</dbReference>
<evidence type="ECO:0000256" key="1">
    <source>
        <dbReference type="SAM" id="MobiDB-lite"/>
    </source>
</evidence>
<dbReference type="AlphaFoldDB" id="A0AAU2A6X3"/>
<proteinExistence type="predicted"/>
<protein>
    <submittedName>
        <fullName evidence="2">Uncharacterized protein</fullName>
    </submittedName>
</protein>
<sequence>MAYLAVAASVLTVAIVAVIRLARRPPGPPVDEDRMRSVIRSPHH</sequence>
<name>A0AAU2A6X3_9ACTN</name>
<accession>A0AAU2A6X3</accession>